<dbReference type="InterPro" id="IPR012675">
    <property type="entry name" value="Beta-grasp_dom_sf"/>
</dbReference>
<keyword evidence="13" id="KW-0378">Hydrolase</keyword>
<dbReference type="KEGG" id="bths:CNY62_02005"/>
<evidence type="ECO:0000259" key="10">
    <source>
        <dbReference type="PROSITE" id="PS51671"/>
    </source>
</evidence>
<evidence type="ECO:0000256" key="2">
    <source>
        <dbReference type="ARBA" id="ARBA00013251"/>
    </source>
</evidence>
<evidence type="ECO:0000256" key="7">
    <source>
        <dbReference type="ARBA" id="ARBA00033308"/>
    </source>
</evidence>
<dbReference type="GO" id="GO:0008728">
    <property type="term" value="F:GTP diphosphokinase activity"/>
    <property type="evidence" value="ECO:0007669"/>
    <property type="project" value="UniProtKB-EC"/>
</dbReference>
<dbReference type="Pfam" id="PF19296">
    <property type="entry name" value="RelA_AH_RIS"/>
    <property type="match status" value="1"/>
</dbReference>
<dbReference type="InterPro" id="IPR003607">
    <property type="entry name" value="HD/PDEase_dom"/>
</dbReference>
<evidence type="ECO:0000256" key="8">
    <source>
        <dbReference type="ARBA" id="ARBA00048244"/>
    </source>
</evidence>
<dbReference type="GO" id="GO:0015970">
    <property type="term" value="P:guanosine tetraphosphate biosynthetic process"/>
    <property type="evidence" value="ECO:0007669"/>
    <property type="project" value="UniProtKB-UniPathway"/>
</dbReference>
<dbReference type="FunFam" id="3.10.20.30:FF:000002">
    <property type="entry name" value="GTP pyrophosphokinase (RelA/SpoT)"/>
    <property type="match status" value="1"/>
</dbReference>
<reference evidence="14" key="2">
    <citation type="submission" date="2018-04" db="EMBL/GenBank/DDBJ databases">
        <authorList>
            <person name="Go L.Y."/>
            <person name="Mitchell J.A."/>
        </authorList>
    </citation>
    <scope>NUCLEOTIDE SEQUENCE</scope>
    <source>
        <strain evidence="14">BSAS1 3</strain>
    </source>
</reference>
<comment type="pathway">
    <text evidence="1">Purine metabolism; ppGpp biosynthesis; ppGpp from GTP: step 1/2.</text>
</comment>
<dbReference type="PROSITE" id="PS51831">
    <property type="entry name" value="HD"/>
    <property type="match status" value="1"/>
</dbReference>
<dbReference type="GO" id="GO:0005525">
    <property type="term" value="F:GTP binding"/>
    <property type="evidence" value="ECO:0007669"/>
    <property type="project" value="UniProtKB-KW"/>
</dbReference>
<dbReference type="CDD" id="cd04876">
    <property type="entry name" value="ACT_RelA-SpoT"/>
    <property type="match status" value="1"/>
</dbReference>
<dbReference type="SMART" id="SM00954">
    <property type="entry name" value="RelA_SpoT"/>
    <property type="match status" value="1"/>
</dbReference>
<dbReference type="UniPathway" id="UPA00908">
    <property type="reaction ID" value="UER00884"/>
</dbReference>
<keyword evidence="4" id="KW-0547">Nucleotide-binding</keyword>
<dbReference type="SUPFAM" id="SSF81301">
    <property type="entry name" value="Nucleotidyltransferase"/>
    <property type="match status" value="1"/>
</dbReference>
<evidence type="ECO:0000256" key="4">
    <source>
        <dbReference type="ARBA" id="ARBA00023134"/>
    </source>
</evidence>
<dbReference type="GO" id="GO:0016301">
    <property type="term" value="F:kinase activity"/>
    <property type="evidence" value="ECO:0007669"/>
    <property type="project" value="UniProtKB-KW"/>
</dbReference>
<dbReference type="InterPro" id="IPR004095">
    <property type="entry name" value="TGS"/>
</dbReference>
<dbReference type="FunFam" id="1.10.3210.10:FF:000001">
    <property type="entry name" value="GTP pyrophosphokinase RelA"/>
    <property type="match status" value="1"/>
</dbReference>
<keyword evidence="14" id="KW-0418">Kinase</keyword>
<evidence type="ECO:0000259" key="11">
    <source>
        <dbReference type="PROSITE" id="PS51831"/>
    </source>
</evidence>
<dbReference type="SUPFAM" id="SSF55021">
    <property type="entry name" value="ACT-like"/>
    <property type="match status" value="1"/>
</dbReference>
<dbReference type="SUPFAM" id="SSF81271">
    <property type="entry name" value="TGS-like"/>
    <property type="match status" value="1"/>
</dbReference>
<dbReference type="EMBL" id="CP023483">
    <property type="protein sequence ID" value="ATF25258.1"/>
    <property type="molecule type" value="Genomic_DNA"/>
</dbReference>
<dbReference type="InterPro" id="IPR045865">
    <property type="entry name" value="ACT-like_dom_sf"/>
</dbReference>
<dbReference type="InterPro" id="IPR012676">
    <property type="entry name" value="TGS-like"/>
</dbReference>
<dbReference type="NCBIfam" id="TIGR00691">
    <property type="entry name" value="spoT_relA"/>
    <property type="match status" value="1"/>
</dbReference>
<dbReference type="InterPro" id="IPR006674">
    <property type="entry name" value="HD_domain"/>
</dbReference>
<dbReference type="Pfam" id="PF04607">
    <property type="entry name" value="RelA_SpoT"/>
    <property type="match status" value="1"/>
</dbReference>
<evidence type="ECO:0000256" key="3">
    <source>
        <dbReference type="ARBA" id="ARBA00019852"/>
    </source>
</evidence>
<comment type="similarity">
    <text evidence="9">Belongs to the relA/spoT family.</text>
</comment>
<dbReference type="GeneID" id="66538138"/>
<dbReference type="EC" id="2.7.6.5" evidence="2"/>
<feature type="domain" description="HD" evidence="11">
    <location>
        <begin position="50"/>
        <end position="149"/>
    </location>
</feature>
<dbReference type="PANTHER" id="PTHR21262">
    <property type="entry name" value="GUANOSINE-3',5'-BIS DIPHOSPHATE 3'-PYROPHOSPHOHYDROLASE"/>
    <property type="match status" value="1"/>
</dbReference>
<evidence type="ECO:0000313" key="14">
    <source>
        <dbReference type="EMBL" id="SPP26638.1"/>
    </source>
</evidence>
<evidence type="ECO:0000256" key="6">
    <source>
        <dbReference type="ARBA" id="ARBA00032407"/>
    </source>
</evidence>
<dbReference type="InterPro" id="IPR033655">
    <property type="entry name" value="TGS_RelA/SpoT"/>
</dbReference>
<evidence type="ECO:0000313" key="16">
    <source>
        <dbReference type="Proteomes" id="UP000270190"/>
    </source>
</evidence>
<dbReference type="Gene3D" id="3.30.460.10">
    <property type="entry name" value="Beta Polymerase, domain 2"/>
    <property type="match status" value="1"/>
</dbReference>
<name>A0A1D2KV69_BROTH</name>
<dbReference type="CDD" id="cd05399">
    <property type="entry name" value="NT_Rel-Spo_like"/>
    <property type="match status" value="1"/>
</dbReference>
<sequence length="742" mass="84678">MVKDQNLSIEEVIAKAALYLNEKHIAFITGAYEFARDSHAHQIRKSGEPYIIHPIQVAGILVDLEMDPNTIAAGFLHDVVEDTDVTLDDIAKAFNNEVAMLVDGVTKLGKIKFKSHEEQQAENHRKMFLAMAEDIRVILIKLADRVHNMRTLKHLPPEKQKRIAQETLDIFAPLAHRLGISMIKWELEDTALRYINPQQYYRIVHLMKQKRGEREAYLDELVGDIEENLTDLNIKADISGRPKHIFSIYHKMTSQHKQFNEIYDLLAIRVIVDSIKDCYAVLGIIHTRFKPMPGRFKDYIAMPKANMYQSLHTTVIGPGGEPLEVQIRTQEMHQIAEFGVAAHWAYKEGNSANLSTSIDRKMSWFSEIMEVQDTESNAQEFMSSLKTDLFADMVYVFSPKGDVIELPKGSVPLDFAYRVHTEVGNRTVGAKINGKIVTLDYKLQTGDIVDILTSKTATGPSRDWLKLVQSSQAKNKIRQYFKRLVKDETVEKGKESLEKELLAHSFDPKEFMTDDNLAHIIDRFNFRDEDDLYAAIGYNSVTALQIMNRLTEKVRRERALRQQADNLIVEGKTKAGAVTQSDHHEHKNKNETGIDIAGGMDNLMLRLSHCCNPVPGDEIIGFITKGHGISIHRQDCPNVTQLEDGEDRLIDVSWSNNDLKSHAKYEVTLEVYAFNRDGLLNDVIQTLNSMQININGVNARLDKREMAALVVNVMIRNKEEMQRVIDKLKQIYDVYTVRRVTK</sequence>
<dbReference type="PANTHER" id="PTHR21262:SF31">
    <property type="entry name" value="GTP PYROPHOSPHOKINASE"/>
    <property type="match status" value="1"/>
</dbReference>
<dbReference type="Gene3D" id="1.10.3210.10">
    <property type="entry name" value="Hypothetical protein af1432"/>
    <property type="match status" value="1"/>
</dbReference>
<accession>A0A1D2KV69</accession>
<dbReference type="FunFam" id="3.30.460.10:FF:000001">
    <property type="entry name" value="GTP pyrophosphokinase RelA"/>
    <property type="match status" value="1"/>
</dbReference>
<gene>
    <name evidence="14" type="primary">rsh</name>
    <name evidence="14" type="ORF">BTBSAS_100107</name>
    <name evidence="13" type="ORF">CNY62_02005</name>
</gene>
<dbReference type="AlphaFoldDB" id="A0A1D2KV69"/>
<dbReference type="PROSITE" id="PS51671">
    <property type="entry name" value="ACT"/>
    <property type="match status" value="1"/>
</dbReference>
<dbReference type="EMBL" id="OUNC01000002">
    <property type="protein sequence ID" value="SPP26638.1"/>
    <property type="molecule type" value="Genomic_DNA"/>
</dbReference>
<feature type="domain" description="ACT" evidence="10">
    <location>
        <begin position="668"/>
        <end position="742"/>
    </location>
</feature>
<dbReference type="CDD" id="cd01668">
    <property type="entry name" value="TGS_RSH"/>
    <property type="match status" value="1"/>
</dbReference>
<reference evidence="13 15" key="1">
    <citation type="submission" date="2017-09" db="EMBL/GenBank/DDBJ databases">
        <title>Complete Genome Sequences of Two Strains of the Meat Spoilage Bacterium Brochothrix thermosphacta Isolated from Ground Chicken.</title>
        <authorList>
            <person name="Paoli G.C."/>
            <person name="Wijey C."/>
            <person name="Chen C.-Y."/>
            <person name="Nguyen L."/>
            <person name="Yan X."/>
            <person name="Irwin P.L."/>
        </authorList>
    </citation>
    <scope>NUCLEOTIDE SEQUENCE [LARGE SCALE GENOMIC DNA]</scope>
    <source>
        <strain evidence="13 15">BI</strain>
    </source>
</reference>
<dbReference type="Proteomes" id="UP000270190">
    <property type="component" value="Unassembled WGS sequence"/>
</dbReference>
<dbReference type="GO" id="GO:0016787">
    <property type="term" value="F:hydrolase activity"/>
    <property type="evidence" value="ECO:0007669"/>
    <property type="project" value="UniProtKB-KW"/>
</dbReference>
<dbReference type="InterPro" id="IPR043519">
    <property type="entry name" value="NT_sf"/>
</dbReference>
<comment type="function">
    <text evidence="9">In eubacteria ppGpp (guanosine 3'-diphosphate 5'-diphosphate) is a mediator of the stringent response that coordinates a variety of cellular activities in response to changes in nutritional abundance.</text>
</comment>
<keyword evidence="15" id="KW-1185">Reference proteome</keyword>
<evidence type="ECO:0000313" key="15">
    <source>
        <dbReference type="Proteomes" id="UP000243591"/>
    </source>
</evidence>
<dbReference type="Gene3D" id="3.30.70.260">
    <property type="match status" value="1"/>
</dbReference>
<feature type="domain" description="TGS" evidence="12">
    <location>
        <begin position="392"/>
        <end position="453"/>
    </location>
</feature>
<dbReference type="SUPFAM" id="SSF109604">
    <property type="entry name" value="HD-domain/PDEase-like"/>
    <property type="match status" value="1"/>
</dbReference>
<dbReference type="PROSITE" id="PS51880">
    <property type="entry name" value="TGS"/>
    <property type="match status" value="1"/>
</dbReference>
<evidence type="ECO:0000313" key="13">
    <source>
        <dbReference type="EMBL" id="ATF25258.1"/>
    </source>
</evidence>
<reference evidence="16" key="3">
    <citation type="submission" date="2018-04" db="EMBL/GenBank/DDBJ databases">
        <authorList>
            <person name="Illikoud N."/>
        </authorList>
    </citation>
    <scope>NUCLEOTIDE SEQUENCE [LARGE SCALE GENOMIC DNA]</scope>
</reference>
<keyword evidence="4" id="KW-0342">GTP-binding</keyword>
<comment type="catalytic activity">
    <reaction evidence="8">
        <text>GTP + ATP = guanosine 3'-diphosphate 5'-triphosphate + AMP</text>
        <dbReference type="Rhea" id="RHEA:22088"/>
        <dbReference type="ChEBI" id="CHEBI:30616"/>
        <dbReference type="ChEBI" id="CHEBI:37565"/>
        <dbReference type="ChEBI" id="CHEBI:142410"/>
        <dbReference type="ChEBI" id="CHEBI:456215"/>
        <dbReference type="EC" id="2.7.6.5"/>
    </reaction>
</comment>
<keyword evidence="14" id="KW-0808">Transferase</keyword>
<proteinExistence type="inferred from homology"/>
<evidence type="ECO:0000256" key="5">
    <source>
        <dbReference type="ARBA" id="ARBA00029754"/>
    </source>
</evidence>
<dbReference type="InterPro" id="IPR045600">
    <property type="entry name" value="RelA/SpoT_AH_RIS"/>
</dbReference>
<dbReference type="Pfam" id="PF02824">
    <property type="entry name" value="TGS"/>
    <property type="match status" value="1"/>
</dbReference>
<dbReference type="Pfam" id="PF13328">
    <property type="entry name" value="HD_4"/>
    <property type="match status" value="1"/>
</dbReference>
<dbReference type="RefSeq" id="WP_069126584.1">
    <property type="nucleotide sequence ID" value="NZ_CBCPJR010000001.1"/>
</dbReference>
<dbReference type="Pfam" id="PF13291">
    <property type="entry name" value="ACT_4"/>
    <property type="match status" value="1"/>
</dbReference>
<evidence type="ECO:0000259" key="12">
    <source>
        <dbReference type="PROSITE" id="PS51880"/>
    </source>
</evidence>
<dbReference type="InterPro" id="IPR007685">
    <property type="entry name" value="RelA_SpoT"/>
</dbReference>
<dbReference type="CDD" id="cd00077">
    <property type="entry name" value="HDc"/>
    <property type="match status" value="1"/>
</dbReference>
<dbReference type="Gene3D" id="3.10.20.30">
    <property type="match status" value="1"/>
</dbReference>
<dbReference type="GO" id="GO:0005886">
    <property type="term" value="C:plasma membrane"/>
    <property type="evidence" value="ECO:0007669"/>
    <property type="project" value="TreeGrafter"/>
</dbReference>
<protein>
    <recommendedName>
        <fullName evidence="3">GTP pyrophosphokinase</fullName>
        <ecNumber evidence="2">2.7.6.5</ecNumber>
    </recommendedName>
    <alternativeName>
        <fullName evidence="6">(p)ppGpp synthase</fullName>
    </alternativeName>
    <alternativeName>
        <fullName evidence="5">ATP:GTP 3'-pyrophosphotransferase</fullName>
    </alternativeName>
    <alternativeName>
        <fullName evidence="7">ppGpp synthase I</fullName>
    </alternativeName>
</protein>
<dbReference type="InterPro" id="IPR004811">
    <property type="entry name" value="RelA/Spo_fam"/>
</dbReference>
<dbReference type="OrthoDB" id="9805041at2"/>
<evidence type="ECO:0000256" key="1">
    <source>
        <dbReference type="ARBA" id="ARBA00004976"/>
    </source>
</evidence>
<dbReference type="InterPro" id="IPR002912">
    <property type="entry name" value="ACT_dom"/>
</dbReference>
<dbReference type="Proteomes" id="UP000243591">
    <property type="component" value="Chromosome"/>
</dbReference>
<evidence type="ECO:0000256" key="9">
    <source>
        <dbReference type="RuleBase" id="RU003847"/>
    </source>
</evidence>
<organism evidence="13 15">
    <name type="scientific">Brochothrix thermosphacta</name>
    <name type="common">Microbacterium thermosphactum</name>
    <dbReference type="NCBI Taxonomy" id="2756"/>
    <lineage>
        <taxon>Bacteria</taxon>
        <taxon>Bacillati</taxon>
        <taxon>Bacillota</taxon>
        <taxon>Bacilli</taxon>
        <taxon>Bacillales</taxon>
        <taxon>Listeriaceae</taxon>
        <taxon>Brochothrix</taxon>
    </lineage>
</organism>
<dbReference type="STRING" id="2756.BFR44_01580"/>
<dbReference type="SMART" id="SM00471">
    <property type="entry name" value="HDc"/>
    <property type="match status" value="1"/>
</dbReference>